<evidence type="ECO:0000256" key="1">
    <source>
        <dbReference type="ARBA" id="ARBA00004123"/>
    </source>
</evidence>
<dbReference type="SUPFAM" id="SSF54695">
    <property type="entry name" value="POZ domain"/>
    <property type="match status" value="1"/>
</dbReference>
<evidence type="ECO:0000256" key="8">
    <source>
        <dbReference type="ARBA" id="ARBA00023163"/>
    </source>
</evidence>
<dbReference type="Pfam" id="PF00651">
    <property type="entry name" value="BTB"/>
    <property type="match status" value="1"/>
</dbReference>
<keyword evidence="3" id="KW-0677">Repeat</keyword>
<dbReference type="CDD" id="cd18186">
    <property type="entry name" value="BTB_POZ_ZBTB_KLHL-like"/>
    <property type="match status" value="1"/>
</dbReference>
<reference evidence="12" key="1">
    <citation type="submission" date="2022-11" db="UniProtKB">
        <authorList>
            <consortium name="WormBaseParasite"/>
        </authorList>
    </citation>
    <scope>IDENTIFICATION</scope>
</reference>
<dbReference type="Gene3D" id="3.30.710.10">
    <property type="entry name" value="Potassium Channel Kv1.1, Chain A"/>
    <property type="match status" value="1"/>
</dbReference>
<dbReference type="AlphaFoldDB" id="A0A914ZR62"/>
<dbReference type="PANTHER" id="PTHR46105:SF5">
    <property type="entry name" value="ZINC FINGER AND BTB DOMAIN-CONTAINING PROTEIN 44 ISOFORM X1"/>
    <property type="match status" value="1"/>
</dbReference>
<keyword evidence="8" id="KW-0804">Transcription</keyword>
<keyword evidence="6" id="KW-0805">Transcription regulation</keyword>
<accession>A0A914ZR62</accession>
<dbReference type="InterPro" id="IPR050457">
    <property type="entry name" value="ZnFinger_BTB_dom_contain"/>
</dbReference>
<keyword evidence="5" id="KW-0862">Zinc</keyword>
<dbReference type="InterPro" id="IPR000210">
    <property type="entry name" value="BTB/POZ_dom"/>
</dbReference>
<dbReference type="GO" id="GO:0008270">
    <property type="term" value="F:zinc ion binding"/>
    <property type="evidence" value="ECO:0007669"/>
    <property type="project" value="UniProtKB-KW"/>
</dbReference>
<evidence type="ECO:0000256" key="7">
    <source>
        <dbReference type="ARBA" id="ARBA00023125"/>
    </source>
</evidence>
<organism evidence="11 12">
    <name type="scientific">Parascaris univalens</name>
    <name type="common">Nematode worm</name>
    <dbReference type="NCBI Taxonomy" id="6257"/>
    <lineage>
        <taxon>Eukaryota</taxon>
        <taxon>Metazoa</taxon>
        <taxon>Ecdysozoa</taxon>
        <taxon>Nematoda</taxon>
        <taxon>Chromadorea</taxon>
        <taxon>Rhabditida</taxon>
        <taxon>Spirurina</taxon>
        <taxon>Ascaridomorpha</taxon>
        <taxon>Ascaridoidea</taxon>
        <taxon>Ascarididae</taxon>
        <taxon>Parascaris</taxon>
    </lineage>
</organism>
<protein>
    <submittedName>
        <fullName evidence="12">BTB domain-containing protein</fullName>
    </submittedName>
</protein>
<dbReference type="InterPro" id="IPR011333">
    <property type="entry name" value="SKP1/BTB/POZ_sf"/>
</dbReference>
<dbReference type="GO" id="GO:0005634">
    <property type="term" value="C:nucleus"/>
    <property type="evidence" value="ECO:0007669"/>
    <property type="project" value="UniProtKB-SubCell"/>
</dbReference>
<evidence type="ECO:0000256" key="3">
    <source>
        <dbReference type="ARBA" id="ARBA00022737"/>
    </source>
</evidence>
<keyword evidence="7" id="KW-0238">DNA-binding</keyword>
<dbReference type="PANTHER" id="PTHR46105">
    <property type="entry name" value="AGAP004733-PA"/>
    <property type="match status" value="1"/>
</dbReference>
<keyword evidence="11" id="KW-1185">Reference proteome</keyword>
<evidence type="ECO:0000256" key="6">
    <source>
        <dbReference type="ARBA" id="ARBA00023015"/>
    </source>
</evidence>
<evidence type="ECO:0000256" key="4">
    <source>
        <dbReference type="ARBA" id="ARBA00022771"/>
    </source>
</evidence>
<dbReference type="SMART" id="SM00225">
    <property type="entry name" value="BTB"/>
    <property type="match status" value="1"/>
</dbReference>
<keyword evidence="4" id="KW-0863">Zinc-finger</keyword>
<dbReference type="GO" id="GO:0000978">
    <property type="term" value="F:RNA polymerase II cis-regulatory region sequence-specific DNA binding"/>
    <property type="evidence" value="ECO:0007669"/>
    <property type="project" value="TreeGrafter"/>
</dbReference>
<dbReference type="WBParaSite" id="PgB14X_g027_t06">
    <property type="protein sequence ID" value="PgB14X_g027_t06"/>
    <property type="gene ID" value="PgB14X_g027"/>
</dbReference>
<dbReference type="PROSITE" id="PS50097">
    <property type="entry name" value="BTB"/>
    <property type="match status" value="1"/>
</dbReference>
<dbReference type="GO" id="GO:0000981">
    <property type="term" value="F:DNA-binding transcription factor activity, RNA polymerase II-specific"/>
    <property type="evidence" value="ECO:0007669"/>
    <property type="project" value="TreeGrafter"/>
</dbReference>
<feature type="domain" description="BTB" evidence="10">
    <location>
        <begin position="36"/>
        <end position="109"/>
    </location>
</feature>
<evidence type="ECO:0000256" key="2">
    <source>
        <dbReference type="ARBA" id="ARBA00022723"/>
    </source>
</evidence>
<evidence type="ECO:0000259" key="10">
    <source>
        <dbReference type="PROSITE" id="PS50097"/>
    </source>
</evidence>
<evidence type="ECO:0000256" key="9">
    <source>
        <dbReference type="ARBA" id="ARBA00023242"/>
    </source>
</evidence>
<comment type="subcellular location">
    <subcellularLocation>
        <location evidence="1">Nucleus</location>
    </subcellularLocation>
</comment>
<keyword evidence="2" id="KW-0479">Metal-binding</keyword>
<keyword evidence="9" id="KW-0539">Nucleus</keyword>
<name>A0A914ZR62_PARUN</name>
<evidence type="ECO:0000256" key="5">
    <source>
        <dbReference type="ARBA" id="ARBA00022833"/>
    </source>
</evidence>
<evidence type="ECO:0000313" key="12">
    <source>
        <dbReference type="WBParaSite" id="PgB14X_g027_t06"/>
    </source>
</evidence>
<evidence type="ECO:0000313" key="11">
    <source>
        <dbReference type="Proteomes" id="UP000887569"/>
    </source>
</evidence>
<proteinExistence type="predicted"/>
<sequence length="261" mass="29205">MPIRCHTPAMLKANEFGTTLASRLQQLRNDGDFVDCKIRLKTADGHSKELHAHRNVLASGSNFFKEAFKMKAEKEEHAEITLTMSNDGAVSCFESLLDFLYSGSLDTSKNDTNHLMQIAKIYQMKEAEEILQPYCREPTPPSTASLPTLPFSSVLFPSQSATLEALMSGSAISSSALMQNCNALEVQMQLARLTAQRLTQQPLLAPQVASFYRSALHFKNEMLFKGSGMIYGRKRLKRTLYQVPPDSHCFKVALIVRYNFA</sequence>
<dbReference type="Proteomes" id="UP000887569">
    <property type="component" value="Unplaced"/>
</dbReference>